<dbReference type="InterPro" id="IPR016187">
    <property type="entry name" value="CTDL_fold"/>
</dbReference>
<dbReference type="PROSITE" id="PS50041">
    <property type="entry name" value="C_TYPE_LECTIN_2"/>
    <property type="match status" value="1"/>
</dbReference>
<sequence length="351" mass="39412">MLSNRTFVTVTHALERTLSVRWASQLNATDVFAVMVLKEKTATKTSMNVDLTQDVEVKMAAGYNCPLFCFVFFFFFSFLWLSHLQTGRGKNIVSKYLLSCSLTDASSSEPTVISTAQFSHASLRDVSSSKPTVIPTDISTALPDSTSKPTPLGGLPAEPQRTSAGRLPLPVLRFDLRSLSPALRNLWLLLASINFMFLVFLFLLFLNSACQPGWIGSGTSCYKFVTSPKLTWDKAKEECKNWQAGLVKVESPEETEFIKTNVLPTGGKDIYWIGLSDSANEDDWMWTDGTQLDSQGYTNWGSGQPDNFDNQDCVLVRIRESGKDYYGKWYDRRCSDREKYICEKPNHVDSL</sequence>
<feature type="domain" description="C-type lectin" evidence="3">
    <location>
        <begin position="217"/>
        <end position="343"/>
    </location>
</feature>
<evidence type="ECO:0000313" key="4">
    <source>
        <dbReference type="EMBL" id="CAH3173556.1"/>
    </source>
</evidence>
<feature type="transmembrane region" description="Helical" evidence="2">
    <location>
        <begin position="61"/>
        <end position="81"/>
    </location>
</feature>
<feature type="compositionally biased region" description="Polar residues" evidence="1">
    <location>
        <begin position="137"/>
        <end position="149"/>
    </location>
</feature>
<gene>
    <name evidence="4" type="ORF">PLOB_00014186</name>
</gene>
<dbReference type="InterPro" id="IPR050111">
    <property type="entry name" value="C-type_lectin/snaclec_domain"/>
</dbReference>
<evidence type="ECO:0000313" key="5">
    <source>
        <dbReference type="Proteomes" id="UP001159405"/>
    </source>
</evidence>
<name>A0ABN8R3W5_9CNID</name>
<dbReference type="InterPro" id="IPR016186">
    <property type="entry name" value="C-type_lectin-like/link_sf"/>
</dbReference>
<dbReference type="Proteomes" id="UP001159405">
    <property type="component" value="Unassembled WGS sequence"/>
</dbReference>
<keyword evidence="5" id="KW-1185">Reference proteome</keyword>
<dbReference type="Gene3D" id="3.10.100.10">
    <property type="entry name" value="Mannose-Binding Protein A, subunit A"/>
    <property type="match status" value="1"/>
</dbReference>
<dbReference type="SMART" id="SM00034">
    <property type="entry name" value="CLECT"/>
    <property type="match status" value="1"/>
</dbReference>
<dbReference type="PANTHER" id="PTHR22803">
    <property type="entry name" value="MANNOSE, PHOSPHOLIPASE, LECTIN RECEPTOR RELATED"/>
    <property type="match status" value="1"/>
</dbReference>
<reference evidence="4 5" key="1">
    <citation type="submission" date="2022-05" db="EMBL/GenBank/DDBJ databases">
        <authorList>
            <consortium name="Genoscope - CEA"/>
            <person name="William W."/>
        </authorList>
    </citation>
    <scope>NUCLEOTIDE SEQUENCE [LARGE SCALE GENOMIC DNA]</scope>
</reference>
<dbReference type="InterPro" id="IPR001304">
    <property type="entry name" value="C-type_lectin-like"/>
</dbReference>
<feature type="region of interest" description="Disordered" evidence="1">
    <location>
        <begin position="137"/>
        <end position="159"/>
    </location>
</feature>
<evidence type="ECO:0000256" key="2">
    <source>
        <dbReference type="SAM" id="Phobius"/>
    </source>
</evidence>
<dbReference type="Pfam" id="PF00059">
    <property type="entry name" value="Lectin_C"/>
    <property type="match status" value="1"/>
</dbReference>
<keyword evidence="2" id="KW-0472">Membrane</keyword>
<feature type="transmembrane region" description="Helical" evidence="2">
    <location>
        <begin position="186"/>
        <end position="206"/>
    </location>
</feature>
<evidence type="ECO:0000256" key="1">
    <source>
        <dbReference type="SAM" id="MobiDB-lite"/>
    </source>
</evidence>
<accession>A0ABN8R3W5</accession>
<keyword evidence="2" id="KW-0812">Transmembrane</keyword>
<keyword evidence="2" id="KW-1133">Transmembrane helix</keyword>
<proteinExistence type="predicted"/>
<protein>
    <recommendedName>
        <fullName evidence="3">C-type lectin domain-containing protein</fullName>
    </recommendedName>
</protein>
<evidence type="ECO:0000259" key="3">
    <source>
        <dbReference type="PROSITE" id="PS50041"/>
    </source>
</evidence>
<dbReference type="EMBL" id="CALNXK010000182">
    <property type="protein sequence ID" value="CAH3173556.1"/>
    <property type="molecule type" value="Genomic_DNA"/>
</dbReference>
<organism evidence="4 5">
    <name type="scientific">Porites lobata</name>
    <dbReference type="NCBI Taxonomy" id="104759"/>
    <lineage>
        <taxon>Eukaryota</taxon>
        <taxon>Metazoa</taxon>
        <taxon>Cnidaria</taxon>
        <taxon>Anthozoa</taxon>
        <taxon>Hexacorallia</taxon>
        <taxon>Scleractinia</taxon>
        <taxon>Fungiina</taxon>
        <taxon>Poritidae</taxon>
        <taxon>Porites</taxon>
    </lineage>
</organism>
<dbReference type="CDD" id="cd00037">
    <property type="entry name" value="CLECT"/>
    <property type="match status" value="1"/>
</dbReference>
<dbReference type="SUPFAM" id="SSF56436">
    <property type="entry name" value="C-type lectin-like"/>
    <property type="match status" value="1"/>
</dbReference>
<comment type="caution">
    <text evidence="4">The sequence shown here is derived from an EMBL/GenBank/DDBJ whole genome shotgun (WGS) entry which is preliminary data.</text>
</comment>